<dbReference type="PANTHER" id="PTHR10434:SF11">
    <property type="entry name" value="1-ACYL-SN-GLYCEROL-3-PHOSPHATE ACYLTRANSFERASE"/>
    <property type="match status" value="1"/>
</dbReference>
<proteinExistence type="predicted"/>
<dbReference type="SMART" id="SM00563">
    <property type="entry name" value="PlsC"/>
    <property type="match status" value="1"/>
</dbReference>
<evidence type="ECO:0000256" key="1">
    <source>
        <dbReference type="ARBA" id="ARBA00005189"/>
    </source>
</evidence>
<dbReference type="EMBL" id="CP002584">
    <property type="protein sequence ID" value="ADZ78138.1"/>
    <property type="molecule type" value="Genomic_DNA"/>
</dbReference>
<evidence type="ECO:0000256" key="3">
    <source>
        <dbReference type="ARBA" id="ARBA00023315"/>
    </source>
</evidence>
<protein>
    <submittedName>
        <fullName evidence="6">Phospholipid/glycerol acyltransferase</fullName>
    </submittedName>
</protein>
<dbReference type="AlphaFoldDB" id="F4C3G0"/>
<comment type="pathway">
    <text evidence="1">Lipid metabolism.</text>
</comment>
<feature type="transmembrane region" description="Helical" evidence="4">
    <location>
        <begin position="6"/>
        <end position="24"/>
    </location>
</feature>
<name>F4C3G0_SPHS2</name>
<dbReference type="SUPFAM" id="SSF69593">
    <property type="entry name" value="Glycerol-3-phosphate (1)-acyltransferase"/>
    <property type="match status" value="1"/>
</dbReference>
<dbReference type="KEGG" id="shg:Sph21_1576"/>
<dbReference type="Pfam" id="PF01553">
    <property type="entry name" value="Acyltransferase"/>
    <property type="match status" value="1"/>
</dbReference>
<keyword evidence="4" id="KW-0472">Membrane</keyword>
<evidence type="ECO:0000259" key="5">
    <source>
        <dbReference type="SMART" id="SM00563"/>
    </source>
</evidence>
<gene>
    <name evidence="6" type="ordered locus">Sph21_1576</name>
</gene>
<sequence>MSPAYAGLFLFNSFIKIFIFAGIAKDLVENAMVEPLIHEISCRIGYTKTAYLHMNKFFGYILTPFHYLYFGLILVIFHPIQWICLKLGGYEAHKRSVDILNWFLTSSYYLLGNSVHFINNQQLPVAQPIIFIANHQSMYDIPPLIYFLRKHHAKFVSKIELASGIPSISFNLKYGGAANIDRSDPKQSIAEILKLAKNMKDKNWSTVIFPEGTRSKTGVMKPFAVGGIATILKKVPHAIIVPVVINNSWKMVQYGSFPLRAFTAMSWEVLAPISSEGRTAEDVVKAAEEAIREKVVP</sequence>
<dbReference type="PANTHER" id="PTHR10434">
    <property type="entry name" value="1-ACYL-SN-GLYCEROL-3-PHOSPHATE ACYLTRANSFERASE"/>
    <property type="match status" value="1"/>
</dbReference>
<keyword evidence="3 6" id="KW-0012">Acyltransferase</keyword>
<dbReference type="HOGENOM" id="CLU_027938_6_4_10"/>
<evidence type="ECO:0000256" key="2">
    <source>
        <dbReference type="ARBA" id="ARBA00022679"/>
    </source>
</evidence>
<reference evidence="6" key="1">
    <citation type="submission" date="2011-03" db="EMBL/GenBank/DDBJ databases">
        <title>Complete sequence of Sphingobacterium sp. 21.</title>
        <authorList>
            <consortium name="US DOE Joint Genome Institute"/>
            <person name="Lucas S."/>
            <person name="Copeland A."/>
            <person name="Lapidus A."/>
            <person name="Cheng J.-F."/>
            <person name="Goodwin L."/>
            <person name="Pitluck S."/>
            <person name="Davenport K."/>
            <person name="Detter J.C."/>
            <person name="Han C."/>
            <person name="Tapia R."/>
            <person name="Land M."/>
            <person name="Hauser L."/>
            <person name="Kyrpides N."/>
            <person name="Ivanova N."/>
            <person name="Ovchinnikova G."/>
            <person name="Pagani I."/>
            <person name="Siebers A.K."/>
            <person name="Allgaier M."/>
            <person name="Thelen M.P."/>
            <person name="Hugenholtz P."/>
            <person name="Woyke T."/>
        </authorList>
    </citation>
    <scope>NUCLEOTIDE SEQUENCE</scope>
    <source>
        <strain evidence="6">21</strain>
    </source>
</reference>
<dbReference type="GO" id="GO:0006654">
    <property type="term" value="P:phosphatidic acid biosynthetic process"/>
    <property type="evidence" value="ECO:0007669"/>
    <property type="project" value="TreeGrafter"/>
</dbReference>
<dbReference type="PATRIC" id="fig|743722.3.peg.1691"/>
<keyword evidence="4" id="KW-0812">Transmembrane</keyword>
<dbReference type="CDD" id="cd07989">
    <property type="entry name" value="LPLAT_AGPAT-like"/>
    <property type="match status" value="1"/>
</dbReference>
<dbReference type="InterPro" id="IPR002123">
    <property type="entry name" value="Plipid/glycerol_acylTrfase"/>
</dbReference>
<keyword evidence="4" id="KW-1133">Transmembrane helix</keyword>
<dbReference type="GO" id="GO:0003841">
    <property type="term" value="F:1-acylglycerol-3-phosphate O-acyltransferase activity"/>
    <property type="evidence" value="ECO:0007669"/>
    <property type="project" value="TreeGrafter"/>
</dbReference>
<feature type="domain" description="Phospholipid/glycerol acyltransferase" evidence="5">
    <location>
        <begin position="129"/>
        <end position="248"/>
    </location>
</feature>
<accession>F4C3G0</accession>
<dbReference type="eggNOG" id="COG0204">
    <property type="taxonomic scope" value="Bacteria"/>
</dbReference>
<dbReference type="STRING" id="743722.Sph21_1576"/>
<organism evidence="6">
    <name type="scientific">Sphingobacterium sp. (strain 21)</name>
    <dbReference type="NCBI Taxonomy" id="743722"/>
    <lineage>
        <taxon>Bacteria</taxon>
        <taxon>Pseudomonadati</taxon>
        <taxon>Bacteroidota</taxon>
        <taxon>Sphingobacteriia</taxon>
        <taxon>Sphingobacteriales</taxon>
        <taxon>Sphingobacteriaceae</taxon>
        <taxon>Sphingobacterium</taxon>
    </lineage>
</organism>
<feature type="transmembrane region" description="Helical" evidence="4">
    <location>
        <begin position="57"/>
        <end position="77"/>
    </location>
</feature>
<keyword evidence="2 6" id="KW-0808">Transferase</keyword>
<evidence type="ECO:0000313" key="6">
    <source>
        <dbReference type="EMBL" id="ADZ78138.1"/>
    </source>
</evidence>
<evidence type="ECO:0000256" key="4">
    <source>
        <dbReference type="SAM" id="Phobius"/>
    </source>
</evidence>